<evidence type="ECO:0000256" key="1">
    <source>
        <dbReference type="SAM" id="SignalP"/>
    </source>
</evidence>
<keyword evidence="1" id="KW-0732">Signal</keyword>
<feature type="chain" id="PRO_5046053997" evidence="1">
    <location>
        <begin position="20"/>
        <end position="251"/>
    </location>
</feature>
<dbReference type="Proteomes" id="UP001056937">
    <property type="component" value="Chromosome 1"/>
</dbReference>
<organism evidence="2 3">
    <name type="scientific">Sphingomonas morindae</name>
    <dbReference type="NCBI Taxonomy" id="1541170"/>
    <lineage>
        <taxon>Bacteria</taxon>
        <taxon>Pseudomonadati</taxon>
        <taxon>Pseudomonadota</taxon>
        <taxon>Alphaproteobacteria</taxon>
        <taxon>Sphingomonadales</taxon>
        <taxon>Sphingomonadaceae</taxon>
        <taxon>Sphingomonas</taxon>
    </lineage>
</organism>
<dbReference type="Gene3D" id="2.130.10.10">
    <property type="entry name" value="YVTN repeat-like/Quinoprotein amine dehydrogenase"/>
    <property type="match status" value="1"/>
</dbReference>
<dbReference type="RefSeq" id="WP_252168144.1">
    <property type="nucleotide sequence ID" value="NZ_CP084930.1"/>
</dbReference>
<dbReference type="InterPro" id="IPR007788">
    <property type="entry name" value="QCT"/>
</dbReference>
<keyword evidence="3" id="KW-1185">Reference proteome</keyword>
<reference evidence="2" key="1">
    <citation type="journal article" date="2022" name="Toxins">
        <title>Genomic Analysis of Sphingopyxis sp. USTB-05 for Biodegrading Cyanobacterial Hepatotoxins.</title>
        <authorList>
            <person name="Liu C."/>
            <person name="Xu Q."/>
            <person name="Zhao Z."/>
            <person name="Zhang H."/>
            <person name="Liu X."/>
            <person name="Yin C."/>
            <person name="Liu Y."/>
            <person name="Yan H."/>
        </authorList>
    </citation>
    <scope>NUCLEOTIDE SEQUENCE</scope>
    <source>
        <strain evidence="2">NBD5</strain>
    </source>
</reference>
<sequence>MRRLAALLLAAWLAPAAPAALPIDHAMPIASFPHDPGAFTEGLFYKDGRFYESTGLVGRSTIRLVDPETGVVRRSVTVPPPDFGEGIVAWGKQLISLTWRGGVGYRWTLDGFRKLGQWHYPGEGWALTSDGRHLIMSDGTATLRLLDPKTLRETGRIAVTAEGAPLSQLNELEYVDGEILANIWLTDMIARIDPATGHVVGWIDVSGLRARAHAADPDAVPNGIAWDKARRRLFVTGKNWPLLFQIAPPKG</sequence>
<dbReference type="InterPro" id="IPR011044">
    <property type="entry name" value="Quino_amine_DH_bsu"/>
</dbReference>
<dbReference type="SUPFAM" id="SSF50969">
    <property type="entry name" value="YVTN repeat-like/Quinoprotein amine dehydrogenase"/>
    <property type="match status" value="1"/>
</dbReference>
<dbReference type="Pfam" id="PF05096">
    <property type="entry name" value="Glu_cyclase_2"/>
    <property type="match status" value="1"/>
</dbReference>
<dbReference type="PANTHER" id="PTHR31270">
    <property type="entry name" value="GLUTAMINYL-PEPTIDE CYCLOTRANSFERASE"/>
    <property type="match status" value="1"/>
</dbReference>
<dbReference type="InterPro" id="IPR015943">
    <property type="entry name" value="WD40/YVTN_repeat-like_dom_sf"/>
</dbReference>
<dbReference type="PANTHER" id="PTHR31270:SF1">
    <property type="entry name" value="GLUTAMINYL-PEPTIDE CYCLOTRANSFERASE"/>
    <property type="match status" value="1"/>
</dbReference>
<evidence type="ECO:0000313" key="2">
    <source>
        <dbReference type="EMBL" id="USI74341.1"/>
    </source>
</evidence>
<gene>
    <name evidence="2" type="ORF">LHA26_07810</name>
</gene>
<proteinExistence type="predicted"/>
<dbReference type="EMBL" id="CP084930">
    <property type="protein sequence ID" value="USI74341.1"/>
    <property type="molecule type" value="Genomic_DNA"/>
</dbReference>
<name>A0ABY4XBK8_9SPHN</name>
<accession>A0ABY4XBK8</accession>
<feature type="signal peptide" evidence="1">
    <location>
        <begin position="1"/>
        <end position="19"/>
    </location>
</feature>
<evidence type="ECO:0000313" key="3">
    <source>
        <dbReference type="Proteomes" id="UP001056937"/>
    </source>
</evidence>
<protein>
    <submittedName>
        <fullName evidence="2">Glutaminyl-peptide cyclotransferase</fullName>
    </submittedName>
</protein>